<sequence>MLFKYIFLQRLKQQTALFVAKQFFGNDELWLRHPSPESPKAHPFAQHLDLTLPSDSQIQFRT</sequence>
<evidence type="ECO:0000313" key="1">
    <source>
        <dbReference type="EMBL" id="GFM90784.1"/>
    </source>
</evidence>
<evidence type="ECO:0000313" key="2">
    <source>
        <dbReference type="Proteomes" id="UP000614982"/>
    </source>
</evidence>
<gene>
    <name evidence="1" type="ORF">PSCICP_07560</name>
</gene>
<keyword evidence="2" id="KW-1185">Reference proteome</keyword>
<comment type="caution">
    <text evidence="1">The sequence shown here is derived from an EMBL/GenBank/DDBJ whole genome shotgun (WGS) entry which is preliminary data.</text>
</comment>
<protein>
    <submittedName>
        <fullName evidence="1">Uncharacterized protein</fullName>
    </submittedName>
</protein>
<proteinExistence type="predicted"/>
<dbReference type="EMBL" id="BLWA01000002">
    <property type="protein sequence ID" value="GFM90784.1"/>
    <property type="molecule type" value="Genomic_DNA"/>
</dbReference>
<organism evidence="1 2">
    <name type="scientific">Pseudomonas cichorii</name>
    <dbReference type="NCBI Taxonomy" id="36746"/>
    <lineage>
        <taxon>Bacteria</taxon>
        <taxon>Pseudomonadati</taxon>
        <taxon>Pseudomonadota</taxon>
        <taxon>Gammaproteobacteria</taxon>
        <taxon>Pseudomonadales</taxon>
        <taxon>Pseudomonadaceae</taxon>
        <taxon>Pseudomonas</taxon>
    </lineage>
</organism>
<reference evidence="1 2" key="1">
    <citation type="submission" date="2020-05" db="EMBL/GenBank/DDBJ databases">
        <title>Genetic diversity of Pseudomonas cichorii.</title>
        <authorList>
            <person name="Tani S."/>
            <person name="Yagi H."/>
            <person name="Hashimoto S."/>
            <person name="Iiyama K."/>
            <person name="Furuya N."/>
        </authorList>
    </citation>
    <scope>NUCLEOTIDE SEQUENCE [LARGE SCALE GENOMIC DNA]</scope>
    <source>
        <strain evidence="1 2">LMG 2162</strain>
    </source>
</reference>
<accession>A0ABQ1DIN8</accession>
<dbReference type="Proteomes" id="UP000614982">
    <property type="component" value="Unassembled WGS sequence"/>
</dbReference>
<name>A0ABQ1DIN8_PSECI</name>